<dbReference type="RefSeq" id="WP_274150355.1">
    <property type="nucleotide sequence ID" value="NZ_CP117811.1"/>
</dbReference>
<feature type="transmembrane region" description="Helical" evidence="1">
    <location>
        <begin position="6"/>
        <end position="38"/>
    </location>
</feature>
<proteinExistence type="predicted"/>
<reference evidence="2 3" key="1">
    <citation type="submission" date="2023-02" db="EMBL/GenBank/DDBJ databases">
        <title>Genome sequence of Lentisphaera profundi SAORIC-696.</title>
        <authorList>
            <person name="Kim e."/>
            <person name="Cho J.-C."/>
            <person name="Choi A."/>
            <person name="Kang I."/>
        </authorList>
    </citation>
    <scope>NUCLEOTIDE SEQUENCE [LARGE SCALE GENOMIC DNA]</scope>
    <source>
        <strain evidence="2 3">SAORIC-696</strain>
    </source>
</reference>
<keyword evidence="1" id="KW-0812">Transmembrane</keyword>
<evidence type="ECO:0000313" key="3">
    <source>
        <dbReference type="Proteomes" id="UP001214250"/>
    </source>
</evidence>
<keyword evidence="1" id="KW-1133">Transmembrane helix</keyword>
<accession>A0ABY7VST9</accession>
<dbReference type="Pfam" id="PF12092">
    <property type="entry name" value="DUF3568"/>
    <property type="match status" value="1"/>
</dbReference>
<protein>
    <submittedName>
        <fullName evidence="2">DUF3568 family protein</fullName>
    </submittedName>
</protein>
<dbReference type="EMBL" id="CP117811">
    <property type="protein sequence ID" value="WDE96280.1"/>
    <property type="molecule type" value="Genomic_DNA"/>
</dbReference>
<keyword evidence="1" id="KW-0472">Membrane</keyword>
<dbReference type="PROSITE" id="PS51257">
    <property type="entry name" value="PROKAR_LIPOPROTEIN"/>
    <property type="match status" value="1"/>
</dbReference>
<evidence type="ECO:0000256" key="1">
    <source>
        <dbReference type="SAM" id="Phobius"/>
    </source>
</evidence>
<gene>
    <name evidence="2" type="ORF">PQO03_11230</name>
</gene>
<organism evidence="2 3">
    <name type="scientific">Lentisphaera profundi</name>
    <dbReference type="NCBI Taxonomy" id="1658616"/>
    <lineage>
        <taxon>Bacteria</taxon>
        <taxon>Pseudomonadati</taxon>
        <taxon>Lentisphaerota</taxon>
        <taxon>Lentisphaeria</taxon>
        <taxon>Lentisphaerales</taxon>
        <taxon>Lentisphaeraceae</taxon>
        <taxon>Lentisphaera</taxon>
    </lineage>
</organism>
<sequence>MKFRKLYLYISLISLLVISSSCILISVGAAGGGSYAWYNGRIEKKLYHDKEHAYEIAKVFLEGQGAEKLVFEDDKYRLEAKLIVEDEKTKKNTYSISFIFIDYTPYKVEEGTNVSESQRKRMTREKGLKTKLSFQFSDGITPNQEKAREYLSAYLNLLN</sequence>
<evidence type="ECO:0000313" key="2">
    <source>
        <dbReference type="EMBL" id="WDE96280.1"/>
    </source>
</evidence>
<keyword evidence="3" id="KW-1185">Reference proteome</keyword>
<dbReference type="InterPro" id="IPR021952">
    <property type="entry name" value="Flpp3-like"/>
</dbReference>
<dbReference type="Proteomes" id="UP001214250">
    <property type="component" value="Chromosome 1"/>
</dbReference>
<name>A0ABY7VST9_9BACT</name>